<dbReference type="Pfam" id="PF07250">
    <property type="entry name" value="Glyoxal_oxid_N"/>
    <property type="match status" value="1"/>
</dbReference>
<dbReference type="PANTHER" id="PTHR32208:SF21">
    <property type="entry name" value="LOW QUALITY PROTEIN: ALDEHYDE OXIDASE GLOX-LIKE"/>
    <property type="match status" value="1"/>
</dbReference>
<dbReference type="Proteomes" id="UP001165090">
    <property type="component" value="Unassembled WGS sequence"/>
</dbReference>
<dbReference type="PANTHER" id="PTHR32208">
    <property type="entry name" value="SECRETED PROTEIN-RELATED"/>
    <property type="match status" value="1"/>
</dbReference>
<organism evidence="5 6">
    <name type="scientific">Volvox africanus</name>
    <dbReference type="NCBI Taxonomy" id="51714"/>
    <lineage>
        <taxon>Eukaryota</taxon>
        <taxon>Viridiplantae</taxon>
        <taxon>Chlorophyta</taxon>
        <taxon>core chlorophytes</taxon>
        <taxon>Chlorophyceae</taxon>
        <taxon>CS clade</taxon>
        <taxon>Chlamydomonadales</taxon>
        <taxon>Volvocaceae</taxon>
        <taxon>Volvox</taxon>
    </lineage>
</organism>
<accession>A0ABQ5RTK9</accession>
<name>A0ABQ5RTK9_9CHLO</name>
<dbReference type="SUPFAM" id="SSF81296">
    <property type="entry name" value="E set domains"/>
    <property type="match status" value="1"/>
</dbReference>
<dbReference type="InterPro" id="IPR011043">
    <property type="entry name" value="Gal_Oxase/kelch_b-propeller"/>
</dbReference>
<feature type="region of interest" description="Disordered" evidence="2">
    <location>
        <begin position="395"/>
        <end position="448"/>
    </location>
</feature>
<evidence type="ECO:0000313" key="5">
    <source>
        <dbReference type="EMBL" id="GLI60875.1"/>
    </source>
</evidence>
<evidence type="ECO:0008006" key="7">
    <source>
        <dbReference type="Google" id="ProtNLM"/>
    </source>
</evidence>
<dbReference type="Pfam" id="PF09118">
    <property type="entry name" value="GO-like_E_set"/>
    <property type="match status" value="1"/>
</dbReference>
<feature type="compositionally biased region" description="Low complexity" evidence="2">
    <location>
        <begin position="89"/>
        <end position="109"/>
    </location>
</feature>
<feature type="region of interest" description="Disordered" evidence="2">
    <location>
        <begin position="86"/>
        <end position="112"/>
    </location>
</feature>
<dbReference type="Gene3D" id="2.60.40.10">
    <property type="entry name" value="Immunoglobulins"/>
    <property type="match status" value="1"/>
</dbReference>
<comment type="caution">
    <text evidence="5">The sequence shown here is derived from an EMBL/GenBank/DDBJ whole genome shotgun (WGS) entry which is preliminary data.</text>
</comment>
<evidence type="ECO:0000256" key="2">
    <source>
        <dbReference type="SAM" id="MobiDB-lite"/>
    </source>
</evidence>
<evidence type="ECO:0000256" key="1">
    <source>
        <dbReference type="ARBA" id="ARBA00022729"/>
    </source>
</evidence>
<evidence type="ECO:0000259" key="4">
    <source>
        <dbReference type="Pfam" id="PF09118"/>
    </source>
</evidence>
<feature type="region of interest" description="Disordered" evidence="2">
    <location>
        <begin position="177"/>
        <end position="372"/>
    </location>
</feature>
<dbReference type="EMBL" id="BSDZ01000008">
    <property type="protein sequence ID" value="GLI60875.1"/>
    <property type="molecule type" value="Genomic_DNA"/>
</dbReference>
<feature type="domain" description="Glyoxal oxidase N-terminal" evidence="3">
    <location>
        <begin position="591"/>
        <end position="927"/>
    </location>
</feature>
<keyword evidence="6" id="KW-1185">Reference proteome</keyword>
<evidence type="ECO:0000313" key="6">
    <source>
        <dbReference type="Proteomes" id="UP001165090"/>
    </source>
</evidence>
<dbReference type="Gene3D" id="2.130.10.80">
    <property type="entry name" value="Galactose oxidase/kelch, beta-propeller"/>
    <property type="match status" value="1"/>
</dbReference>
<gene>
    <name evidence="5" type="ORF">VaNZ11_003093</name>
</gene>
<dbReference type="InterPro" id="IPR037293">
    <property type="entry name" value="Gal_Oxidase_central_sf"/>
</dbReference>
<feature type="region of interest" description="Disordered" evidence="2">
    <location>
        <begin position="501"/>
        <end position="528"/>
    </location>
</feature>
<reference evidence="5 6" key="1">
    <citation type="journal article" date="2023" name="IScience">
        <title>Expanded male sex-determining region conserved during the evolution of homothallism in the green alga Volvox.</title>
        <authorList>
            <person name="Yamamoto K."/>
            <person name="Matsuzaki R."/>
            <person name="Mahakham W."/>
            <person name="Heman W."/>
            <person name="Sekimoto H."/>
            <person name="Kawachi M."/>
            <person name="Minakuchi Y."/>
            <person name="Toyoda A."/>
            <person name="Nozaki H."/>
        </authorList>
    </citation>
    <scope>NUCLEOTIDE SEQUENCE [LARGE SCALE GENOMIC DNA]</scope>
    <source>
        <strain evidence="5 6">NIES-4468</strain>
    </source>
</reference>
<evidence type="ECO:0000259" key="3">
    <source>
        <dbReference type="Pfam" id="PF07250"/>
    </source>
</evidence>
<dbReference type="InterPro" id="IPR014756">
    <property type="entry name" value="Ig_E-set"/>
</dbReference>
<dbReference type="CDD" id="cd02851">
    <property type="entry name" value="E_set_GO_C"/>
    <property type="match status" value="1"/>
</dbReference>
<sequence length="1068" mass="118801">MMTMHRYQQYRNRTGHAVVVRCCSHHYRHHYKSPRSTRIIASAVMKMPLLLLMATLLFSFSAPSTEAAASPTTPVTIITSAAIGNSKESSGGADISTSSSSGNSPPSDSNVRELLNTDLLSGSSSHNPAAADYLMDDLESSVTASLRFDGVRVADRMLQQIIAAAEQQAKQQQQQQVQQQQVQPSPQQQPQQLPVQQPQVQPVQHPQVQPVQQPQQLPVQQPQVQPVQQPQQLPVKQPQQQPVQQPQQLPVQQPQVQPVQQPQQQPVQQPHVQPVQQPHVQPVQQPQVQPVQQPHVQPVQQPHVQPVQQLQGQPVQQPQQLPVQQPQGQPVQQPQQQPVQQPQVQPVQQPHVQPVQQPQVQPVQQPQQLPVQQPQVQPVQQPQVQPVQHPQVLPVQQPQGQPVQQPQGQPVKQPQQQPVQQPQVQPVQQPQQQPVQQPHVQPVQQPQVQPVQQPQVQPVQQPQVQPVQQPQVQPVQQPQVQPVQQPQVQPVQQPQVQPVQQPQVQPVQQPQQQPVQQPQQQWQRQQRWQNETQQELARRQPLIAATFEQAPINAPVISIALTHIPTAGPRSRKYFAYFRAYTATQTQSAGTFDLNTRQAELLTTKYDQFCHGPIVLPDGRTALFGGFEDRRNAIQLDGRRAIAIHNDATKRLEYPGRLVFNRWYPTPCMTADNKVLIVGGTAIPDQGPQIPAAEIWDPAKPAETPAALPLPPTFKQYAWNNWYPFICLLPNGEILWWGDRGGSITNSNWKEIYKFPDLPNNTFPYRTMYWFTASIVLNALKPDPRTGEYREFSMTIFGGAPPDVKPNSPASPLSARLDMYYCKTGICDRGWVIEDMLGQRRVMPTTTVIPNGKVLVHGGGQAGYAGWKRGDRYLSILPAYQDLMYDPDAPTGNRYTLSATLGIIRMYHMASCLDLSGKVVTSGCETCGMTGADAGDLPANVSRSPDGDLDYRISFAVPTEIGPGVERPAIISAPEVITRGSVFTILYMGTVSGATLAAPCANTHSINMNQRVLFLNVASAVNGVARINAPPLSQPAAAHEGYYQLFLLGNQYPTGRTYSEGIWVYLEK</sequence>
<feature type="domain" description="Galactose oxidase-like Early set" evidence="4">
    <location>
        <begin position="967"/>
        <end position="1064"/>
    </location>
</feature>
<protein>
    <recommendedName>
        <fullName evidence="7">Galactose oxidase-like Early set domain-containing protein</fullName>
    </recommendedName>
</protein>
<dbReference type="SUPFAM" id="SSF50965">
    <property type="entry name" value="Galactose oxidase, central domain"/>
    <property type="match status" value="1"/>
</dbReference>
<keyword evidence="1" id="KW-0732">Signal</keyword>
<dbReference type="InterPro" id="IPR013783">
    <property type="entry name" value="Ig-like_fold"/>
</dbReference>
<proteinExistence type="predicted"/>
<dbReference type="InterPro" id="IPR009880">
    <property type="entry name" value="Glyoxal_oxidase_N"/>
</dbReference>
<dbReference type="InterPro" id="IPR015202">
    <property type="entry name" value="GO-like_E_set"/>
</dbReference>